<evidence type="ECO:0000256" key="1">
    <source>
        <dbReference type="ARBA" id="ARBA00004240"/>
    </source>
</evidence>
<evidence type="ECO:0000256" key="6">
    <source>
        <dbReference type="ARBA" id="ARBA00022525"/>
    </source>
</evidence>
<feature type="domain" description="Peptidase M28" evidence="21">
    <location>
        <begin position="165"/>
        <end position="350"/>
    </location>
</feature>
<evidence type="ECO:0000256" key="20">
    <source>
        <dbReference type="ARBA" id="ARBA00033328"/>
    </source>
</evidence>
<name>A0A1F6C8N2_HANXR</name>
<keyword evidence="10" id="KW-0732">Signal</keyword>
<dbReference type="Proteomes" id="UP000178606">
    <property type="component" value="Unassembled WGS sequence"/>
</dbReference>
<comment type="subunit">
    <text evidence="19">Homodimer. The monomeric form is inactive while the homodimer is active.</text>
</comment>
<evidence type="ECO:0000256" key="9">
    <source>
        <dbReference type="ARBA" id="ARBA00022723"/>
    </source>
</evidence>
<dbReference type="GO" id="GO:0005576">
    <property type="term" value="C:extracellular region"/>
    <property type="evidence" value="ECO:0007669"/>
    <property type="project" value="UniProtKB-SubCell"/>
</dbReference>
<keyword evidence="17" id="KW-0325">Glycoprotein</keyword>
<evidence type="ECO:0000256" key="19">
    <source>
        <dbReference type="ARBA" id="ARBA00025833"/>
    </source>
</evidence>
<evidence type="ECO:0000256" key="16">
    <source>
        <dbReference type="ARBA" id="ARBA00023145"/>
    </source>
</evidence>
<evidence type="ECO:0000256" key="11">
    <source>
        <dbReference type="ARBA" id="ARBA00022801"/>
    </source>
</evidence>
<dbReference type="AlphaFoldDB" id="A0A1F6C8N2"/>
<dbReference type="GO" id="GO:0005764">
    <property type="term" value="C:lysosome"/>
    <property type="evidence" value="ECO:0007669"/>
    <property type="project" value="UniProtKB-SubCell"/>
</dbReference>
<dbReference type="SUPFAM" id="SSF53187">
    <property type="entry name" value="Zn-dependent exopeptidases"/>
    <property type="match status" value="1"/>
</dbReference>
<evidence type="ECO:0000313" key="22">
    <source>
        <dbReference type="EMBL" id="OGG45460.1"/>
    </source>
</evidence>
<dbReference type="InterPro" id="IPR039866">
    <property type="entry name" value="CPQ"/>
</dbReference>
<dbReference type="GO" id="GO:0006508">
    <property type="term" value="P:proteolysis"/>
    <property type="evidence" value="ECO:0007669"/>
    <property type="project" value="UniProtKB-KW"/>
</dbReference>
<reference evidence="22 23" key="1">
    <citation type="journal article" date="2016" name="Nat. Commun.">
        <title>Thousands of microbial genomes shed light on interconnected biogeochemical processes in an aquifer system.</title>
        <authorList>
            <person name="Anantharaman K."/>
            <person name="Brown C.T."/>
            <person name="Hug L.A."/>
            <person name="Sharon I."/>
            <person name="Castelle C.J."/>
            <person name="Probst A.J."/>
            <person name="Thomas B.C."/>
            <person name="Singh A."/>
            <person name="Wilkins M.J."/>
            <person name="Karaoz U."/>
            <person name="Brodie E.L."/>
            <person name="Williams K.H."/>
            <person name="Hubbard S.S."/>
            <person name="Banfield J.F."/>
        </authorList>
    </citation>
    <scope>NUCLEOTIDE SEQUENCE [LARGE SCALE GENOMIC DNA]</scope>
    <source>
        <strain evidence="23">RIFCSPLOWO2_12_FULL_64_10</strain>
    </source>
</reference>
<keyword evidence="18" id="KW-0458">Lysosome</keyword>
<keyword evidence="15" id="KW-0482">Metalloprotease</keyword>
<dbReference type="EMBL" id="MFKF01000375">
    <property type="protein sequence ID" value="OGG45460.1"/>
    <property type="molecule type" value="Genomic_DNA"/>
</dbReference>
<evidence type="ECO:0000256" key="4">
    <source>
        <dbReference type="ARBA" id="ARBA00004613"/>
    </source>
</evidence>
<dbReference type="PANTHER" id="PTHR12053:SF3">
    <property type="entry name" value="CARBOXYPEPTIDASE Q"/>
    <property type="match status" value="1"/>
</dbReference>
<keyword evidence="16" id="KW-0865">Zymogen</keyword>
<evidence type="ECO:0000256" key="17">
    <source>
        <dbReference type="ARBA" id="ARBA00023180"/>
    </source>
</evidence>
<keyword evidence="13" id="KW-0862">Zinc</keyword>
<keyword evidence="12" id="KW-0256">Endoplasmic reticulum</keyword>
<dbReference type="GO" id="GO:0004180">
    <property type="term" value="F:carboxypeptidase activity"/>
    <property type="evidence" value="ECO:0007669"/>
    <property type="project" value="UniProtKB-KW"/>
</dbReference>
<evidence type="ECO:0000313" key="23">
    <source>
        <dbReference type="Proteomes" id="UP000178606"/>
    </source>
</evidence>
<evidence type="ECO:0000256" key="8">
    <source>
        <dbReference type="ARBA" id="ARBA00022670"/>
    </source>
</evidence>
<evidence type="ECO:0000256" key="3">
    <source>
        <dbReference type="ARBA" id="ARBA00004555"/>
    </source>
</evidence>
<keyword evidence="14" id="KW-0333">Golgi apparatus</keyword>
<dbReference type="GO" id="GO:0070573">
    <property type="term" value="F:metallodipeptidase activity"/>
    <property type="evidence" value="ECO:0007669"/>
    <property type="project" value="InterPro"/>
</dbReference>
<evidence type="ECO:0000256" key="13">
    <source>
        <dbReference type="ARBA" id="ARBA00022833"/>
    </source>
</evidence>
<keyword evidence="9" id="KW-0479">Metal-binding</keyword>
<sequence length="361" mass="39749">MLKALCADLGPHPSGTTAFEKATRIIHREMASALPIAFRDRYLDKWEAVHFPEIIHRGRRLTVGVAENCAGTPDAGFTGIITKPGKGPVPYGIVDVATGKLTAYIQVSRDVGVLPEYLVGDDVLSLPRFVIGIRDVPFVDLLARDRAQVQVRLRVVYAPQVPTYNVVGTLPGESRDEVLLMAHADTLIMTEGANDNTATAIIALMLAHAFSGTRPRYTLTFLIPGSEEYGCGGARHYVRRREVEGTVRHLRFVINCDSLTYGPNLWASTTDRELMALVRAIHADLNLGTEPIYSPDQEPWMNDAACFRSAPRARGINFNSRGYDTLAANHTPDDNAANVPRDCAESSFLVLRELINRIQDL</sequence>
<keyword evidence="11" id="KW-0378">Hydrolase</keyword>
<evidence type="ECO:0000256" key="2">
    <source>
        <dbReference type="ARBA" id="ARBA00004371"/>
    </source>
</evidence>
<gene>
    <name evidence="22" type="ORF">A3F84_26395</name>
</gene>
<evidence type="ECO:0000259" key="21">
    <source>
        <dbReference type="Pfam" id="PF04389"/>
    </source>
</evidence>
<organism evidence="22 23">
    <name type="scientific">Handelsmanbacteria sp. (strain RIFCSPLOWO2_12_FULL_64_10)</name>
    <dbReference type="NCBI Taxonomy" id="1817868"/>
    <lineage>
        <taxon>Bacteria</taxon>
        <taxon>Candidatus Handelsmaniibacteriota</taxon>
    </lineage>
</organism>
<dbReference type="GO" id="GO:0046872">
    <property type="term" value="F:metal ion binding"/>
    <property type="evidence" value="ECO:0007669"/>
    <property type="project" value="UniProtKB-KW"/>
</dbReference>
<accession>A0A1F6C8N2</accession>
<proteinExistence type="predicted"/>
<evidence type="ECO:0000256" key="15">
    <source>
        <dbReference type="ARBA" id="ARBA00023049"/>
    </source>
</evidence>
<comment type="caution">
    <text evidence="22">The sequence shown here is derived from an EMBL/GenBank/DDBJ whole genome shotgun (WGS) entry which is preliminary data.</text>
</comment>
<dbReference type="Pfam" id="PF04389">
    <property type="entry name" value="Peptidase_M28"/>
    <property type="match status" value="1"/>
</dbReference>
<keyword evidence="8" id="KW-0645">Protease</keyword>
<keyword evidence="6" id="KW-0964">Secreted</keyword>
<evidence type="ECO:0000256" key="14">
    <source>
        <dbReference type="ARBA" id="ARBA00023034"/>
    </source>
</evidence>
<dbReference type="Gene3D" id="3.40.630.10">
    <property type="entry name" value="Zn peptidases"/>
    <property type="match status" value="1"/>
</dbReference>
<evidence type="ECO:0000256" key="10">
    <source>
        <dbReference type="ARBA" id="ARBA00022729"/>
    </source>
</evidence>
<protein>
    <recommendedName>
        <fullName evidence="5">Carboxypeptidase Q</fullName>
    </recommendedName>
    <alternativeName>
        <fullName evidence="20">Plasma glutamate carboxypeptidase</fullName>
    </alternativeName>
</protein>
<evidence type="ECO:0000256" key="5">
    <source>
        <dbReference type="ARBA" id="ARBA00014116"/>
    </source>
</evidence>
<keyword evidence="7" id="KW-0121">Carboxypeptidase</keyword>
<comment type="subcellular location">
    <subcellularLocation>
        <location evidence="1">Endoplasmic reticulum</location>
    </subcellularLocation>
    <subcellularLocation>
        <location evidence="3">Golgi apparatus</location>
    </subcellularLocation>
    <subcellularLocation>
        <location evidence="2">Lysosome</location>
    </subcellularLocation>
    <subcellularLocation>
        <location evidence="4">Secreted</location>
    </subcellularLocation>
</comment>
<dbReference type="InterPro" id="IPR007484">
    <property type="entry name" value="Peptidase_M28"/>
</dbReference>
<evidence type="ECO:0000256" key="12">
    <source>
        <dbReference type="ARBA" id="ARBA00022824"/>
    </source>
</evidence>
<dbReference type="PANTHER" id="PTHR12053">
    <property type="entry name" value="PROTEASE FAMILY M28 PLASMA GLUTAMATE CARBOXYPEPTIDASE-RELATED"/>
    <property type="match status" value="1"/>
</dbReference>
<evidence type="ECO:0000256" key="18">
    <source>
        <dbReference type="ARBA" id="ARBA00023228"/>
    </source>
</evidence>
<evidence type="ECO:0000256" key="7">
    <source>
        <dbReference type="ARBA" id="ARBA00022645"/>
    </source>
</evidence>